<keyword evidence="1" id="KW-0812">Transmembrane</keyword>
<keyword evidence="1" id="KW-1133">Transmembrane helix</keyword>
<evidence type="ECO:0000313" key="2">
    <source>
        <dbReference type="EMBL" id="JAD60405.1"/>
    </source>
</evidence>
<feature type="transmembrane region" description="Helical" evidence="1">
    <location>
        <begin position="14"/>
        <end position="32"/>
    </location>
</feature>
<evidence type="ECO:0000256" key="1">
    <source>
        <dbReference type="SAM" id="Phobius"/>
    </source>
</evidence>
<accession>A0A0A9BGP0</accession>
<dbReference type="AlphaFoldDB" id="A0A0A9BGP0"/>
<reference evidence="2" key="2">
    <citation type="journal article" date="2015" name="Data Brief">
        <title>Shoot transcriptome of the giant reed, Arundo donax.</title>
        <authorList>
            <person name="Barrero R.A."/>
            <person name="Guerrero F.D."/>
            <person name="Moolhuijzen P."/>
            <person name="Goolsby J.A."/>
            <person name="Tidwell J."/>
            <person name="Bellgard S.E."/>
            <person name="Bellgard M.I."/>
        </authorList>
    </citation>
    <scope>NUCLEOTIDE SEQUENCE</scope>
    <source>
        <tissue evidence="2">Shoot tissue taken approximately 20 cm above the soil surface</tissue>
    </source>
</reference>
<proteinExistence type="predicted"/>
<protein>
    <submittedName>
        <fullName evidence="2">Uncharacterized protein</fullName>
    </submittedName>
</protein>
<reference evidence="2" key="1">
    <citation type="submission" date="2014-09" db="EMBL/GenBank/DDBJ databases">
        <authorList>
            <person name="Magalhaes I.L.F."/>
            <person name="Oliveira U."/>
            <person name="Santos F.R."/>
            <person name="Vidigal T.H.D.A."/>
            <person name="Brescovit A.D."/>
            <person name="Santos A.J."/>
        </authorList>
    </citation>
    <scope>NUCLEOTIDE SEQUENCE</scope>
    <source>
        <tissue evidence="2">Shoot tissue taken approximately 20 cm above the soil surface</tissue>
    </source>
</reference>
<organism evidence="2">
    <name type="scientific">Arundo donax</name>
    <name type="common">Giant reed</name>
    <name type="synonym">Donax arundinaceus</name>
    <dbReference type="NCBI Taxonomy" id="35708"/>
    <lineage>
        <taxon>Eukaryota</taxon>
        <taxon>Viridiplantae</taxon>
        <taxon>Streptophyta</taxon>
        <taxon>Embryophyta</taxon>
        <taxon>Tracheophyta</taxon>
        <taxon>Spermatophyta</taxon>
        <taxon>Magnoliopsida</taxon>
        <taxon>Liliopsida</taxon>
        <taxon>Poales</taxon>
        <taxon>Poaceae</taxon>
        <taxon>PACMAD clade</taxon>
        <taxon>Arundinoideae</taxon>
        <taxon>Arundineae</taxon>
        <taxon>Arundo</taxon>
    </lineage>
</organism>
<dbReference type="EMBL" id="GBRH01237490">
    <property type="protein sequence ID" value="JAD60405.1"/>
    <property type="molecule type" value="Transcribed_RNA"/>
</dbReference>
<keyword evidence="1" id="KW-0472">Membrane</keyword>
<sequence>MLLTKSRSLQTAESVNLCFTVLTVSPFMYLALTMSCQRPFSFSNLHHHLQS</sequence>
<name>A0A0A9BGP0_ARUDO</name>